<dbReference type="AlphaFoldDB" id="A0A0G3WJ52"/>
<feature type="binding site" evidence="5">
    <location>
        <position position="128"/>
    </location>
    <ligand>
        <name>Zn(2+)</name>
        <dbReference type="ChEBI" id="CHEBI:29105"/>
        <note>structural</note>
    </ligand>
</feature>
<comment type="pathway">
    <text evidence="5">Purine metabolism; AMP biosynthesis via salvage pathway; AMP from ADP: step 1/1.</text>
</comment>
<evidence type="ECO:0000259" key="8">
    <source>
        <dbReference type="Pfam" id="PF05191"/>
    </source>
</evidence>
<dbReference type="GO" id="GO:0044209">
    <property type="term" value="P:AMP salvage"/>
    <property type="evidence" value="ECO:0007669"/>
    <property type="project" value="UniProtKB-UniRule"/>
</dbReference>
<dbReference type="UniPathway" id="UPA00588">
    <property type="reaction ID" value="UER00649"/>
</dbReference>
<keyword evidence="5" id="KW-0479">Metal-binding</keyword>
<dbReference type="SUPFAM" id="SSF52540">
    <property type="entry name" value="P-loop containing nucleoside triphosphate hydrolases"/>
    <property type="match status" value="1"/>
</dbReference>
<dbReference type="InterPro" id="IPR027417">
    <property type="entry name" value="P-loop_NTPase"/>
</dbReference>
<keyword evidence="5" id="KW-0862">Zinc</keyword>
<dbReference type="Pfam" id="PF05191">
    <property type="entry name" value="ADK_lid"/>
    <property type="match status" value="1"/>
</dbReference>
<dbReference type="PROSITE" id="PS00113">
    <property type="entry name" value="ADENYLATE_KINASE"/>
    <property type="match status" value="1"/>
</dbReference>
<feature type="binding site" evidence="5">
    <location>
        <begin position="10"/>
        <end position="15"/>
    </location>
    <ligand>
        <name>ATP</name>
        <dbReference type="ChEBI" id="CHEBI:30616"/>
    </ligand>
</feature>
<dbReference type="PANTHER" id="PTHR23359">
    <property type="entry name" value="NUCLEOTIDE KINASE"/>
    <property type="match status" value="1"/>
</dbReference>
<dbReference type="CDD" id="cd01428">
    <property type="entry name" value="ADK"/>
    <property type="match status" value="1"/>
</dbReference>
<feature type="binding site" evidence="5">
    <location>
        <begin position="131"/>
        <end position="132"/>
    </location>
    <ligand>
        <name>ATP</name>
        <dbReference type="ChEBI" id="CHEBI:30616"/>
    </ligand>
</feature>
<dbReference type="NCBIfam" id="NF001380">
    <property type="entry name" value="PRK00279.1-2"/>
    <property type="match status" value="1"/>
</dbReference>
<keyword evidence="5 7" id="KW-0067">ATP-binding</keyword>
<feature type="binding site" evidence="5">
    <location>
        <position position="88"/>
    </location>
    <ligand>
        <name>AMP</name>
        <dbReference type="ChEBI" id="CHEBI:456215"/>
    </ligand>
</feature>
<feature type="domain" description="Adenylate kinase active site lid" evidence="8">
    <location>
        <begin position="123"/>
        <end position="157"/>
    </location>
</feature>
<name>A0A0G3WJ52_9BACT</name>
<dbReference type="InterPro" id="IPR000850">
    <property type="entry name" value="Adenylat/UMP-CMP_kin"/>
</dbReference>
<feature type="binding site" evidence="5">
    <location>
        <position position="31"/>
    </location>
    <ligand>
        <name>AMP</name>
        <dbReference type="ChEBI" id="CHEBI:456215"/>
    </ligand>
</feature>
<evidence type="ECO:0000256" key="6">
    <source>
        <dbReference type="RuleBase" id="RU003330"/>
    </source>
</evidence>
<organism evidence="9 10">
    <name type="scientific">Endomicrobium proavitum</name>
    <dbReference type="NCBI Taxonomy" id="1408281"/>
    <lineage>
        <taxon>Bacteria</taxon>
        <taxon>Pseudomonadati</taxon>
        <taxon>Elusimicrobiota</taxon>
        <taxon>Endomicrobiia</taxon>
        <taxon>Endomicrobiales</taxon>
        <taxon>Endomicrobiaceae</taxon>
        <taxon>Endomicrobium</taxon>
    </lineage>
</organism>
<dbReference type="PATRIC" id="fig|1408281.3.peg.1358"/>
<dbReference type="EC" id="2.7.4.3" evidence="5 7"/>
<evidence type="ECO:0000256" key="5">
    <source>
        <dbReference type="HAMAP-Rule" id="MF_00235"/>
    </source>
</evidence>
<dbReference type="EMBL" id="CP009498">
    <property type="protein sequence ID" value="AKL98691.1"/>
    <property type="molecule type" value="Genomic_DNA"/>
</dbReference>
<accession>A0A0G3WJ52</accession>
<comment type="function">
    <text evidence="5">Catalyzes the reversible transfer of the terminal phosphate group between ATP and AMP. Plays an important role in cellular energy homeostasis and in adenine nucleotide metabolism.</text>
</comment>
<dbReference type="NCBIfam" id="TIGR01351">
    <property type="entry name" value="adk"/>
    <property type="match status" value="1"/>
</dbReference>
<feature type="binding site" evidence="5">
    <location>
        <position position="155"/>
    </location>
    <ligand>
        <name>AMP</name>
        <dbReference type="ChEBI" id="CHEBI:456215"/>
    </ligand>
</feature>
<dbReference type="PRINTS" id="PR00094">
    <property type="entry name" value="ADENYLTKNASE"/>
</dbReference>
<dbReference type="RefSeq" id="WP_052571466.1">
    <property type="nucleotide sequence ID" value="NZ_CP009498.1"/>
</dbReference>
<keyword evidence="5" id="KW-0963">Cytoplasm</keyword>
<evidence type="ECO:0000256" key="2">
    <source>
        <dbReference type="ARBA" id="ARBA00022727"/>
    </source>
</evidence>
<evidence type="ECO:0000256" key="3">
    <source>
        <dbReference type="ARBA" id="ARBA00022741"/>
    </source>
</evidence>
<dbReference type="HAMAP" id="MF_00235">
    <property type="entry name" value="Adenylate_kinase_Adk"/>
    <property type="match status" value="1"/>
</dbReference>
<keyword evidence="2 5" id="KW-0545">Nucleotide biosynthesis</keyword>
<dbReference type="OrthoDB" id="9805030at2"/>
<dbReference type="NCBIfam" id="NF011100">
    <property type="entry name" value="PRK14527.1"/>
    <property type="match status" value="1"/>
</dbReference>
<dbReference type="InterPro" id="IPR033690">
    <property type="entry name" value="Adenylat_kinase_CS"/>
</dbReference>
<feature type="binding site" evidence="5">
    <location>
        <position position="166"/>
    </location>
    <ligand>
        <name>AMP</name>
        <dbReference type="ChEBI" id="CHEBI:456215"/>
    </ligand>
</feature>
<dbReference type="STRING" id="1408281.Epro_1315"/>
<dbReference type="GO" id="GO:0008270">
    <property type="term" value="F:zinc ion binding"/>
    <property type="evidence" value="ECO:0007669"/>
    <property type="project" value="UniProtKB-UniRule"/>
</dbReference>
<proteinExistence type="inferred from homology"/>
<sequence length="209" mass="23731">MNYILLGPPGAGKGTQAKLIVDEFKILHLSTGDMFREAKKSDPVIKEYLSSGHLVPDEIVIDMVVKRLEKDDVQKGFLLDGFPRTVHQAQELDKILQEKHKKIAAVFSIQIDNHEAVRRISGRRVCVCGASFHVSMLAPKKENICDYCGKDLLHRSDDKEDVVRERLSVYETQTKPLIDYYKKSGILVEIDGHGNEKKVFEQIKKSINE</sequence>
<feature type="binding site" evidence="5">
    <location>
        <position position="123"/>
    </location>
    <ligand>
        <name>ATP</name>
        <dbReference type="ChEBI" id="CHEBI:30616"/>
    </ligand>
</feature>
<dbReference type="Pfam" id="PF00406">
    <property type="entry name" value="ADK"/>
    <property type="match status" value="1"/>
</dbReference>
<feature type="binding site" evidence="5">
    <location>
        <position position="36"/>
    </location>
    <ligand>
        <name>AMP</name>
        <dbReference type="ChEBI" id="CHEBI:456215"/>
    </ligand>
</feature>
<feature type="binding site" evidence="5">
    <location>
        <position position="194"/>
    </location>
    <ligand>
        <name>ATP</name>
        <dbReference type="ChEBI" id="CHEBI:30616"/>
    </ligand>
</feature>
<feature type="binding site" evidence="5">
    <location>
        <position position="126"/>
    </location>
    <ligand>
        <name>Zn(2+)</name>
        <dbReference type="ChEBI" id="CHEBI:29105"/>
        <note>structural</note>
    </ligand>
</feature>
<evidence type="ECO:0000313" key="10">
    <source>
        <dbReference type="Proteomes" id="UP000035337"/>
    </source>
</evidence>
<dbReference type="GO" id="GO:0005737">
    <property type="term" value="C:cytoplasm"/>
    <property type="evidence" value="ECO:0007669"/>
    <property type="project" value="UniProtKB-SubCell"/>
</dbReference>
<keyword evidence="1 5" id="KW-0808">Transferase</keyword>
<dbReference type="Proteomes" id="UP000035337">
    <property type="component" value="Chromosome"/>
</dbReference>
<dbReference type="GO" id="GO:0005524">
    <property type="term" value="F:ATP binding"/>
    <property type="evidence" value="ECO:0007669"/>
    <property type="project" value="UniProtKB-UniRule"/>
</dbReference>
<protein>
    <recommendedName>
        <fullName evidence="5 7">Adenylate kinase</fullName>
        <shortName evidence="5">AK</shortName>
        <ecNumber evidence="5 7">2.7.4.3</ecNumber>
    </recommendedName>
    <alternativeName>
        <fullName evidence="5">ATP-AMP transphosphorylase</fullName>
    </alternativeName>
    <alternativeName>
        <fullName evidence="5">ATP:AMP phosphotransferase</fullName>
    </alternativeName>
    <alternativeName>
        <fullName evidence="5">Adenylate monophosphate kinase</fullName>
    </alternativeName>
</protein>
<comment type="subcellular location">
    <subcellularLocation>
        <location evidence="5 7">Cytoplasm</location>
    </subcellularLocation>
</comment>
<dbReference type="Gene3D" id="3.40.50.300">
    <property type="entry name" value="P-loop containing nucleotide triphosphate hydrolases"/>
    <property type="match status" value="1"/>
</dbReference>
<gene>
    <name evidence="5 9" type="primary">adk</name>
    <name evidence="9" type="ORF">Epro_1315</name>
</gene>
<keyword evidence="3 5" id="KW-0547">Nucleotide-binding</keyword>
<comment type="domain">
    <text evidence="5">Consists of three domains, a large central CORE domain and two small peripheral domains, NMPbind and LID, which undergo movements during catalysis. The LID domain closes over the site of phosphoryl transfer upon ATP binding. Assembling and dissambling the active center during each catalytic cycle provides an effective means to prevent ATP hydrolysis. Some bacteria have evolved a zinc-coordinating structure that stabilizes the LID domain.</text>
</comment>
<keyword evidence="4 5" id="KW-0418">Kinase</keyword>
<dbReference type="KEGG" id="epo:Epro_1315"/>
<reference evidence="9 10" key="1">
    <citation type="submission" date="2014-09" db="EMBL/GenBank/DDBJ databases">
        <title>Complete genome sequence of Endomicrobium proavitum.</title>
        <authorList>
            <person name="Zheng H."/>
        </authorList>
    </citation>
    <scope>NUCLEOTIDE SEQUENCE [LARGE SCALE GENOMIC DNA]</scope>
    <source>
        <strain evidence="9 10">Rsa215</strain>
    </source>
</reference>
<comment type="caution">
    <text evidence="5">Lacks conserved residue(s) required for the propagation of feature annotation.</text>
</comment>
<comment type="subunit">
    <text evidence="5 7">Monomer.</text>
</comment>
<feature type="binding site" evidence="5">
    <location>
        <position position="148"/>
    </location>
    <ligand>
        <name>Zn(2+)</name>
        <dbReference type="ChEBI" id="CHEBI:29105"/>
        <note>structural</note>
    </ligand>
</feature>
<dbReference type="InterPro" id="IPR006259">
    <property type="entry name" value="Adenyl_kin_sub"/>
</dbReference>
<dbReference type="GO" id="GO:0004017">
    <property type="term" value="F:AMP kinase activity"/>
    <property type="evidence" value="ECO:0007669"/>
    <property type="project" value="UniProtKB-UniRule"/>
</dbReference>
<evidence type="ECO:0000313" key="9">
    <source>
        <dbReference type="EMBL" id="AKL98691.1"/>
    </source>
</evidence>
<feature type="binding site" evidence="5">
    <location>
        <begin position="81"/>
        <end position="84"/>
    </location>
    <ligand>
        <name>AMP</name>
        <dbReference type="ChEBI" id="CHEBI:456215"/>
    </ligand>
</feature>
<dbReference type="InterPro" id="IPR007862">
    <property type="entry name" value="Adenylate_kinase_lid-dom"/>
</dbReference>
<evidence type="ECO:0000256" key="7">
    <source>
        <dbReference type="RuleBase" id="RU003331"/>
    </source>
</evidence>
<comment type="catalytic activity">
    <reaction evidence="5 7">
        <text>AMP + ATP = 2 ADP</text>
        <dbReference type="Rhea" id="RHEA:12973"/>
        <dbReference type="ChEBI" id="CHEBI:30616"/>
        <dbReference type="ChEBI" id="CHEBI:456215"/>
        <dbReference type="ChEBI" id="CHEBI:456216"/>
        <dbReference type="EC" id="2.7.4.3"/>
    </reaction>
</comment>
<evidence type="ECO:0000256" key="1">
    <source>
        <dbReference type="ARBA" id="ARBA00022679"/>
    </source>
</evidence>
<dbReference type="NCBIfam" id="NF001381">
    <property type="entry name" value="PRK00279.1-3"/>
    <property type="match status" value="1"/>
</dbReference>
<feature type="binding site" evidence="5">
    <location>
        <position position="145"/>
    </location>
    <ligand>
        <name>Zn(2+)</name>
        <dbReference type="ChEBI" id="CHEBI:29105"/>
        <note>structural</note>
    </ligand>
</feature>
<evidence type="ECO:0000256" key="4">
    <source>
        <dbReference type="ARBA" id="ARBA00022777"/>
    </source>
</evidence>
<dbReference type="FunFam" id="3.40.50.300:FF:000106">
    <property type="entry name" value="Adenylate kinase mitochondrial"/>
    <property type="match status" value="1"/>
</dbReference>
<feature type="binding site" evidence="5">
    <location>
        <begin position="53"/>
        <end position="55"/>
    </location>
    <ligand>
        <name>AMP</name>
        <dbReference type="ChEBI" id="CHEBI:456215"/>
    </ligand>
</feature>
<keyword evidence="10" id="KW-1185">Reference proteome</keyword>
<comment type="similarity">
    <text evidence="5 6">Belongs to the adenylate kinase family.</text>
</comment>